<dbReference type="InParanoid" id="A0A059BAG5"/>
<name>A0A059BAG5_EUCGR</name>
<dbReference type="AlphaFoldDB" id="A0A059BAG5"/>
<accession>A0A059BAG5</accession>
<protein>
    <submittedName>
        <fullName evidence="1">Uncharacterized protein</fullName>
    </submittedName>
</protein>
<reference evidence="1" key="1">
    <citation type="submission" date="2013-07" db="EMBL/GenBank/DDBJ databases">
        <title>The genome of Eucalyptus grandis.</title>
        <authorList>
            <person name="Schmutz J."/>
            <person name="Hayes R."/>
            <person name="Myburg A."/>
            <person name="Tuskan G."/>
            <person name="Grattapaglia D."/>
            <person name="Rokhsar D.S."/>
        </authorList>
    </citation>
    <scope>NUCLEOTIDE SEQUENCE</scope>
    <source>
        <tissue evidence="1">Leaf extractions</tissue>
    </source>
</reference>
<gene>
    <name evidence="1" type="ORF">EUGRSUZ_G00209</name>
</gene>
<sequence>MTNESGLDFRDQIVLSEGKYQQVWHLRSCRIFSLPLLSSNIVWFFCSCRKQRPRPIFFPHSFPLKRRAAEAWREREVCSTERKKKKVSSGLDVLRSRTQKGSPARDKVKEAVRVCHVSCSLIPEPGNAPNDLFSSSSLKRKVLKSDLFKLKSDPCLSPYLLNHV</sequence>
<dbReference type="Gramene" id="KCW62665">
    <property type="protein sequence ID" value="KCW62665"/>
    <property type="gene ID" value="EUGRSUZ_G00209"/>
</dbReference>
<proteinExistence type="predicted"/>
<organism evidence="1">
    <name type="scientific">Eucalyptus grandis</name>
    <name type="common">Flooded gum</name>
    <dbReference type="NCBI Taxonomy" id="71139"/>
    <lineage>
        <taxon>Eukaryota</taxon>
        <taxon>Viridiplantae</taxon>
        <taxon>Streptophyta</taxon>
        <taxon>Embryophyta</taxon>
        <taxon>Tracheophyta</taxon>
        <taxon>Spermatophyta</taxon>
        <taxon>Magnoliopsida</taxon>
        <taxon>eudicotyledons</taxon>
        <taxon>Gunneridae</taxon>
        <taxon>Pentapetalae</taxon>
        <taxon>rosids</taxon>
        <taxon>malvids</taxon>
        <taxon>Myrtales</taxon>
        <taxon>Myrtaceae</taxon>
        <taxon>Myrtoideae</taxon>
        <taxon>Eucalypteae</taxon>
        <taxon>Eucalyptus</taxon>
    </lineage>
</organism>
<evidence type="ECO:0000313" key="1">
    <source>
        <dbReference type="EMBL" id="KCW62665.1"/>
    </source>
</evidence>
<dbReference type="EMBL" id="KK198759">
    <property type="protein sequence ID" value="KCW62665.1"/>
    <property type="molecule type" value="Genomic_DNA"/>
</dbReference>